<evidence type="ECO:0000256" key="2">
    <source>
        <dbReference type="SAM" id="SignalP"/>
    </source>
</evidence>
<proteinExistence type="predicted"/>
<protein>
    <submittedName>
        <fullName evidence="3">Uncharacterized protein</fullName>
    </submittedName>
</protein>
<name>A0A926WI10_9NOST</name>
<feature type="compositionally biased region" description="Polar residues" evidence="1">
    <location>
        <begin position="45"/>
        <end position="55"/>
    </location>
</feature>
<organism evidence="3 4">
    <name type="scientific">Anabaena sphaerica FACHB-251</name>
    <dbReference type="NCBI Taxonomy" id="2692883"/>
    <lineage>
        <taxon>Bacteria</taxon>
        <taxon>Bacillati</taxon>
        <taxon>Cyanobacteriota</taxon>
        <taxon>Cyanophyceae</taxon>
        <taxon>Nostocales</taxon>
        <taxon>Nostocaceae</taxon>
        <taxon>Anabaena</taxon>
    </lineage>
</organism>
<evidence type="ECO:0000256" key="1">
    <source>
        <dbReference type="SAM" id="MobiDB-lite"/>
    </source>
</evidence>
<keyword evidence="4" id="KW-1185">Reference proteome</keyword>
<dbReference type="AlphaFoldDB" id="A0A926WI10"/>
<dbReference type="EMBL" id="JACJQU010000004">
    <property type="protein sequence ID" value="MBD2293861.1"/>
    <property type="molecule type" value="Genomic_DNA"/>
</dbReference>
<evidence type="ECO:0000313" key="4">
    <source>
        <dbReference type="Proteomes" id="UP000662185"/>
    </source>
</evidence>
<feature type="compositionally biased region" description="Low complexity" evidence="1">
    <location>
        <begin position="58"/>
        <end position="71"/>
    </location>
</feature>
<comment type="caution">
    <text evidence="3">The sequence shown here is derived from an EMBL/GenBank/DDBJ whole genome shotgun (WGS) entry which is preliminary data.</text>
</comment>
<accession>A0A926WI10</accession>
<feature type="region of interest" description="Disordered" evidence="1">
    <location>
        <begin position="44"/>
        <end position="71"/>
    </location>
</feature>
<keyword evidence="2" id="KW-0732">Signal</keyword>
<dbReference type="RefSeq" id="WP_190559649.1">
    <property type="nucleotide sequence ID" value="NZ_JACJQU010000004.1"/>
</dbReference>
<sequence length="126" mass="14019">MNYKVTISILIVFCTSIINAQKASAIELSPLVEKLGTQLIDRLLSPQSTPTNTPSFYPPQDSNYPSNSNYYNSYPPSSMPSYSPTYPPTQYSPSSPSMPMPFIYNPIIVVPQSPPVFNNYSNSVQR</sequence>
<reference evidence="4" key="1">
    <citation type="journal article" date="2020" name="ISME J.">
        <title>Comparative genomics reveals insights into cyanobacterial evolution and habitat adaptation.</title>
        <authorList>
            <person name="Chen M.Y."/>
            <person name="Teng W.K."/>
            <person name="Zhao L."/>
            <person name="Hu C.X."/>
            <person name="Zhou Y.K."/>
            <person name="Han B.P."/>
            <person name="Song L.R."/>
            <person name="Shu W.S."/>
        </authorList>
    </citation>
    <scope>NUCLEOTIDE SEQUENCE [LARGE SCALE GENOMIC DNA]</scope>
    <source>
        <strain evidence="4">FACHB-251</strain>
    </source>
</reference>
<gene>
    <name evidence="3" type="ORF">H6G06_10225</name>
</gene>
<dbReference type="Proteomes" id="UP000662185">
    <property type="component" value="Unassembled WGS sequence"/>
</dbReference>
<feature type="signal peptide" evidence="2">
    <location>
        <begin position="1"/>
        <end position="25"/>
    </location>
</feature>
<feature type="chain" id="PRO_5036700638" evidence="2">
    <location>
        <begin position="26"/>
        <end position="126"/>
    </location>
</feature>
<evidence type="ECO:0000313" key="3">
    <source>
        <dbReference type="EMBL" id="MBD2293861.1"/>
    </source>
</evidence>